<evidence type="ECO:0000313" key="13">
    <source>
        <dbReference type="Proteomes" id="UP000515158"/>
    </source>
</evidence>
<keyword evidence="8 10" id="KW-0472">Membrane</keyword>
<feature type="disulfide bond" evidence="11">
    <location>
        <begin position="52"/>
        <end position="66"/>
    </location>
</feature>
<keyword evidence="5 10" id="KW-0999">Mitochondrion inner membrane</keyword>
<feature type="domain" description="Ubiquinol-cytochrome C reductase hinge" evidence="12">
    <location>
        <begin position="27"/>
        <end position="90"/>
    </location>
</feature>
<name>A0A6P8ZJR7_THRPL</name>
<sequence length="90" mass="10512">MSWLGNFLANRFLIKAKAQAEDEDIVDPQETLKEKCRANPKCVSLHEKLETCNARVRSKKQTTETCAEELYDWFHCVDHCVSHDLFKQLK</sequence>
<dbReference type="Pfam" id="PF02320">
    <property type="entry name" value="UCR_hinge"/>
    <property type="match status" value="1"/>
</dbReference>
<dbReference type="GO" id="GO:0005743">
    <property type="term" value="C:mitochondrial inner membrane"/>
    <property type="evidence" value="ECO:0007669"/>
    <property type="project" value="UniProtKB-SubCell"/>
</dbReference>
<evidence type="ECO:0000256" key="6">
    <source>
        <dbReference type="ARBA" id="ARBA00022982"/>
    </source>
</evidence>
<evidence type="ECO:0000256" key="7">
    <source>
        <dbReference type="ARBA" id="ARBA00023128"/>
    </source>
</evidence>
<organism evidence="14">
    <name type="scientific">Thrips palmi</name>
    <name type="common">Melon thrips</name>
    <dbReference type="NCBI Taxonomy" id="161013"/>
    <lineage>
        <taxon>Eukaryota</taxon>
        <taxon>Metazoa</taxon>
        <taxon>Ecdysozoa</taxon>
        <taxon>Arthropoda</taxon>
        <taxon>Hexapoda</taxon>
        <taxon>Insecta</taxon>
        <taxon>Pterygota</taxon>
        <taxon>Neoptera</taxon>
        <taxon>Paraneoptera</taxon>
        <taxon>Thysanoptera</taxon>
        <taxon>Terebrantia</taxon>
        <taxon>Thripoidea</taxon>
        <taxon>Thripidae</taxon>
        <taxon>Thrips</taxon>
    </lineage>
</organism>
<keyword evidence="6 10" id="KW-0249">Electron transport</keyword>
<feature type="disulfide bond" evidence="11">
    <location>
        <begin position="36"/>
        <end position="80"/>
    </location>
</feature>
<proteinExistence type="inferred from homology"/>
<dbReference type="AlphaFoldDB" id="A0A6P8ZJR7"/>
<reference evidence="14" key="1">
    <citation type="submission" date="2025-08" db="UniProtKB">
        <authorList>
            <consortium name="RefSeq"/>
        </authorList>
    </citation>
    <scope>IDENTIFICATION</scope>
    <source>
        <tissue evidence="14">Total insect</tissue>
    </source>
</reference>
<dbReference type="GeneID" id="117642097"/>
<dbReference type="FunCoup" id="A0A6P8ZJR7">
    <property type="interactions" value="238"/>
</dbReference>
<evidence type="ECO:0000256" key="9">
    <source>
        <dbReference type="ARBA" id="ARBA00023157"/>
    </source>
</evidence>
<comment type="function">
    <text evidence="10">Component of the ubiquinol-cytochrome c oxidoreductase, a multisubunit transmembrane complex that is part of the mitochondrial electron transport chain which drives oxidative phosphorylation.</text>
</comment>
<dbReference type="InterPro" id="IPR023184">
    <property type="entry name" value="Ubol_cytC_Rdtase_hinge_dom"/>
</dbReference>
<dbReference type="SUPFAM" id="SSF81531">
    <property type="entry name" value="Non-heme 11 kDa protein of cytochrome bc1 complex (Ubiquinol-cytochrome c reductase)"/>
    <property type="match status" value="1"/>
</dbReference>
<evidence type="ECO:0000256" key="2">
    <source>
        <dbReference type="ARBA" id="ARBA00006498"/>
    </source>
</evidence>
<evidence type="ECO:0000256" key="4">
    <source>
        <dbReference type="ARBA" id="ARBA00022660"/>
    </source>
</evidence>
<dbReference type="Proteomes" id="UP000515158">
    <property type="component" value="Unplaced"/>
</dbReference>
<dbReference type="CTD" id="5740185"/>
<accession>A0A6P8ZJR7</accession>
<dbReference type="PANTHER" id="PTHR15336">
    <property type="entry name" value="UBIQUINOL-CYTOCHROME C REDUCTASE COMPLEX 7.8 KDA PROTEIN"/>
    <property type="match status" value="1"/>
</dbReference>
<dbReference type="InterPro" id="IPR003422">
    <property type="entry name" value="Cyt_b-c1_6"/>
</dbReference>
<evidence type="ECO:0000256" key="11">
    <source>
        <dbReference type="PIRSR" id="PIRSR000019-1"/>
    </source>
</evidence>
<evidence type="ECO:0000259" key="12">
    <source>
        <dbReference type="Pfam" id="PF02320"/>
    </source>
</evidence>
<evidence type="ECO:0000256" key="5">
    <source>
        <dbReference type="ARBA" id="ARBA00022792"/>
    </source>
</evidence>
<evidence type="ECO:0000313" key="14">
    <source>
        <dbReference type="RefSeq" id="XP_034235824.1"/>
    </source>
</evidence>
<keyword evidence="9 11" id="KW-1015">Disulfide bond</keyword>
<dbReference type="GO" id="GO:0006122">
    <property type="term" value="P:mitochondrial electron transport, ubiquinol to cytochrome c"/>
    <property type="evidence" value="ECO:0007669"/>
    <property type="project" value="InterPro"/>
</dbReference>
<dbReference type="FunFam" id="1.10.287.20:FF:000001">
    <property type="entry name" value="Cytochrome b-c1 complex subunit 6"/>
    <property type="match status" value="1"/>
</dbReference>
<keyword evidence="7 10" id="KW-0496">Mitochondrion</keyword>
<evidence type="ECO:0000256" key="10">
    <source>
        <dbReference type="PIRNR" id="PIRNR000019"/>
    </source>
</evidence>
<evidence type="ECO:0000256" key="1">
    <source>
        <dbReference type="ARBA" id="ARBA00004137"/>
    </source>
</evidence>
<keyword evidence="3 10" id="KW-0813">Transport</keyword>
<dbReference type="RefSeq" id="XP_034235824.1">
    <property type="nucleotide sequence ID" value="XM_034379933.1"/>
</dbReference>
<protein>
    <recommendedName>
        <fullName evidence="10">Cytochrome b-c1 complex subunit 6</fullName>
    </recommendedName>
</protein>
<comment type="similarity">
    <text evidence="2 10">Belongs to the UQCRH/QCR6 family.</text>
</comment>
<dbReference type="PIRSF" id="PIRSF000019">
    <property type="entry name" value="Bc1_11K"/>
    <property type="match status" value="1"/>
</dbReference>
<dbReference type="InParanoid" id="A0A6P8ZJR7"/>
<keyword evidence="13" id="KW-1185">Reference proteome</keyword>
<dbReference type="Gene3D" id="1.10.287.20">
    <property type="entry name" value="Ubiquinol-cytochrome C reductase hinge domain"/>
    <property type="match status" value="1"/>
</dbReference>
<evidence type="ECO:0000256" key="8">
    <source>
        <dbReference type="ARBA" id="ARBA00023136"/>
    </source>
</evidence>
<evidence type="ECO:0000256" key="3">
    <source>
        <dbReference type="ARBA" id="ARBA00022448"/>
    </source>
</evidence>
<comment type="subcellular location">
    <subcellularLocation>
        <location evidence="1">Mitochondrion inner membrane</location>
        <topology evidence="1">Peripheral membrane protein</topology>
        <orientation evidence="1">Intermembrane side</orientation>
    </subcellularLocation>
</comment>
<gene>
    <name evidence="14" type="primary">LOC117642097</name>
</gene>
<dbReference type="PANTHER" id="PTHR15336:SF0">
    <property type="entry name" value="CYTOCHROME B-C1 COMPLEX SUBUNIT 6, MITOCHONDRIAL"/>
    <property type="match status" value="1"/>
</dbReference>
<dbReference type="KEGG" id="tpal:117642097"/>
<dbReference type="OrthoDB" id="405848at2759"/>
<keyword evidence="4 10" id="KW-0679">Respiratory chain</keyword>
<dbReference type="InterPro" id="IPR036811">
    <property type="entry name" value="Ubol_cytC_Rdtase_hinge_dom_sf"/>
</dbReference>